<feature type="binding site" evidence="2">
    <location>
        <position position="32"/>
    </location>
    <ligand>
        <name>Mg(2+)</name>
        <dbReference type="ChEBI" id="CHEBI:18420"/>
        <label>3</label>
    </ligand>
</feature>
<dbReference type="CDD" id="cd02194">
    <property type="entry name" value="ThiL"/>
    <property type="match status" value="1"/>
</dbReference>
<evidence type="ECO:0000259" key="4">
    <source>
        <dbReference type="Pfam" id="PF02769"/>
    </source>
</evidence>
<keyword evidence="2" id="KW-0479">Metal-binding</keyword>
<dbReference type="Pfam" id="PF02769">
    <property type="entry name" value="AIRS_C"/>
    <property type="match status" value="1"/>
</dbReference>
<comment type="miscellaneous">
    <text evidence="2">Reaction mechanism of ThiL seems to utilize a direct, inline transfer of the gamma-phosphate of ATP to TMP rather than a phosphorylated enzyme intermediate.</text>
</comment>
<dbReference type="Proteomes" id="UP000231292">
    <property type="component" value="Unassembled WGS sequence"/>
</dbReference>
<keyword evidence="2" id="KW-0808">Transferase</keyword>
<feature type="binding site" evidence="2">
    <location>
        <position position="199"/>
    </location>
    <ligand>
        <name>ATP</name>
        <dbReference type="ChEBI" id="CHEBI:30616"/>
    </ligand>
</feature>
<comment type="function">
    <text evidence="2">Catalyzes the ATP-dependent phosphorylation of thiamine-monophosphate (TMP) to form thiamine-pyrophosphate (TPP), the active form of vitamin B1.</text>
</comment>
<evidence type="ECO:0000259" key="3">
    <source>
        <dbReference type="Pfam" id="PF00586"/>
    </source>
</evidence>
<keyword evidence="2" id="KW-0067">ATP-binding</keyword>
<feature type="binding site" evidence="2">
    <location>
        <position position="200"/>
    </location>
    <ligand>
        <name>Mg(2+)</name>
        <dbReference type="ChEBI" id="CHEBI:18420"/>
        <label>5</label>
    </ligand>
</feature>
<comment type="similarity">
    <text evidence="2">Belongs to the thiamine-monophosphate kinase family.</text>
</comment>
<name>A0A2G9YJ89_9BACT</name>
<protein>
    <recommendedName>
        <fullName evidence="2">Thiamine-monophosphate kinase</fullName>
        <shortName evidence="2">TMP kinase</shortName>
        <shortName evidence="2">Thiamine-phosphate kinase</shortName>
        <ecNumber evidence="2">2.7.4.16</ecNumber>
    </recommendedName>
</protein>
<reference evidence="5 6" key="1">
    <citation type="submission" date="2017-09" db="EMBL/GenBank/DDBJ databases">
        <title>Depth-based differentiation of microbial function through sediment-hosted aquifers and enrichment of novel symbionts in the deep terrestrial subsurface.</title>
        <authorList>
            <person name="Probst A.J."/>
            <person name="Ladd B."/>
            <person name="Jarett J.K."/>
            <person name="Geller-Mcgrath D.E."/>
            <person name="Sieber C.M."/>
            <person name="Emerson J.B."/>
            <person name="Anantharaman K."/>
            <person name="Thomas B.C."/>
            <person name="Malmstrom R."/>
            <person name="Stieglmeier M."/>
            <person name="Klingl A."/>
            <person name="Woyke T."/>
            <person name="Ryan C.M."/>
            <person name="Banfield J.F."/>
        </authorList>
    </citation>
    <scope>NUCLEOTIDE SEQUENCE [LARGE SCALE GENOMIC DNA]</scope>
    <source>
        <strain evidence="5">CG23_combo_of_CG06-09_8_20_14_all_41_10</strain>
    </source>
</reference>
<evidence type="ECO:0000256" key="2">
    <source>
        <dbReference type="HAMAP-Rule" id="MF_02128"/>
    </source>
</evidence>
<feature type="binding site" evidence="2">
    <location>
        <position position="32"/>
    </location>
    <ligand>
        <name>Mg(2+)</name>
        <dbReference type="ChEBI" id="CHEBI:18420"/>
        <label>4</label>
    </ligand>
</feature>
<dbReference type="UniPathway" id="UPA00060">
    <property type="reaction ID" value="UER00142"/>
</dbReference>
<comment type="caution">
    <text evidence="5">The sequence shown here is derived from an EMBL/GenBank/DDBJ whole genome shotgun (WGS) entry which is preliminary data.</text>
</comment>
<dbReference type="SUPFAM" id="SSF56042">
    <property type="entry name" value="PurM C-terminal domain-like"/>
    <property type="match status" value="1"/>
</dbReference>
<feature type="binding site" evidence="2">
    <location>
        <position position="197"/>
    </location>
    <ligand>
        <name>Mg(2+)</name>
        <dbReference type="ChEBI" id="CHEBI:18420"/>
        <label>3</label>
    </ligand>
</feature>
<comment type="pathway">
    <text evidence="2">Cofactor biosynthesis; thiamine diphosphate biosynthesis; thiamine diphosphate from thiamine phosphate: step 1/1.</text>
</comment>
<accession>A0A2G9YJ89</accession>
<dbReference type="InterPro" id="IPR036676">
    <property type="entry name" value="PurM-like_C_sf"/>
</dbReference>
<keyword evidence="1 2" id="KW-0784">Thiamine biosynthesis</keyword>
<feature type="binding site" evidence="2">
    <location>
        <position position="56"/>
    </location>
    <ligand>
        <name>substrate</name>
    </ligand>
</feature>
<feature type="binding site" evidence="2">
    <location>
        <position position="49"/>
    </location>
    <ligand>
        <name>Mg(2+)</name>
        <dbReference type="ChEBI" id="CHEBI:18420"/>
        <label>2</label>
    </ligand>
</feature>
<feature type="domain" description="PurM-like N-terminal" evidence="3">
    <location>
        <begin position="30"/>
        <end position="142"/>
    </location>
</feature>
<evidence type="ECO:0000313" key="6">
    <source>
        <dbReference type="Proteomes" id="UP000231292"/>
    </source>
</evidence>
<comment type="catalytic activity">
    <reaction evidence="2">
        <text>thiamine phosphate + ATP = thiamine diphosphate + ADP</text>
        <dbReference type="Rhea" id="RHEA:15913"/>
        <dbReference type="ChEBI" id="CHEBI:30616"/>
        <dbReference type="ChEBI" id="CHEBI:37575"/>
        <dbReference type="ChEBI" id="CHEBI:58937"/>
        <dbReference type="ChEBI" id="CHEBI:456216"/>
        <dbReference type="EC" id="2.7.4.16"/>
    </reaction>
</comment>
<keyword evidence="2" id="KW-0547">Nucleotide-binding</keyword>
<feature type="binding site" evidence="2">
    <location>
        <position position="47"/>
    </location>
    <ligand>
        <name>Mg(2+)</name>
        <dbReference type="ChEBI" id="CHEBI:18420"/>
        <label>4</label>
    </ligand>
</feature>
<gene>
    <name evidence="2" type="primary">thiL</name>
    <name evidence="5" type="ORF">COX41_03715</name>
</gene>
<feature type="domain" description="PurM-like C-terminal" evidence="4">
    <location>
        <begin position="167"/>
        <end position="276"/>
    </location>
</feature>
<dbReference type="InterPro" id="IPR016188">
    <property type="entry name" value="PurM-like_N"/>
</dbReference>
<evidence type="ECO:0000313" key="5">
    <source>
        <dbReference type="EMBL" id="PIP19274.1"/>
    </source>
</evidence>
<dbReference type="SUPFAM" id="SSF55326">
    <property type="entry name" value="PurM N-terminal domain-like"/>
    <property type="match status" value="1"/>
</dbReference>
<feature type="binding site" evidence="2">
    <location>
        <position position="77"/>
    </location>
    <ligand>
        <name>Mg(2+)</name>
        <dbReference type="ChEBI" id="CHEBI:18420"/>
        <label>4</label>
    </ligand>
</feature>
<dbReference type="EMBL" id="PCRK01000093">
    <property type="protein sequence ID" value="PIP19274.1"/>
    <property type="molecule type" value="Genomic_DNA"/>
</dbReference>
<proteinExistence type="inferred from homology"/>
<sequence length="303" mass="34096">MLVKDLGEFRLIERFRKRILLDSSVIAGSGDDCAVLKFDKKRYQLFTCDMIVENVDFTLKDNPYLIGRKAVAISISDIASCCGLPWYCLISMGMPKNTPVKFVDRIFKGMLDISREYNINIAGGDLSRSGRIVIDVSMLGLVEKKNLTLRSSARTGDCIFVTGELGGSILGKHLRFTPRIKEARFLAKNFKVNAMIDISDGLVQDLRHILKQSKVGAVIYEEFIPLSPKARNLSDALKSGEEFELLFTLPRKEAKRILNKKLVTFKFIGEIVDRKYGFKLINEAGKIKDINLKGNSLTGFTHF</sequence>
<evidence type="ECO:0000256" key="1">
    <source>
        <dbReference type="ARBA" id="ARBA00022977"/>
    </source>
</evidence>
<dbReference type="PANTHER" id="PTHR30270:SF0">
    <property type="entry name" value="THIAMINE-MONOPHOSPHATE KINASE"/>
    <property type="match status" value="1"/>
</dbReference>
<dbReference type="InterPro" id="IPR006283">
    <property type="entry name" value="ThiL-like"/>
</dbReference>
<dbReference type="GO" id="GO:0005524">
    <property type="term" value="F:ATP binding"/>
    <property type="evidence" value="ECO:0007669"/>
    <property type="project" value="UniProtKB-UniRule"/>
</dbReference>
<feature type="binding site" evidence="2">
    <location>
        <position position="49"/>
    </location>
    <ligand>
        <name>Mg(2+)</name>
        <dbReference type="ChEBI" id="CHEBI:18420"/>
        <label>1</label>
    </ligand>
</feature>
<dbReference type="GO" id="GO:0009030">
    <property type="term" value="F:thiamine-phosphate kinase activity"/>
    <property type="evidence" value="ECO:0007669"/>
    <property type="project" value="UniProtKB-UniRule"/>
</dbReference>
<dbReference type="GO" id="GO:0009229">
    <property type="term" value="P:thiamine diphosphate biosynthetic process"/>
    <property type="evidence" value="ECO:0007669"/>
    <property type="project" value="UniProtKB-UniRule"/>
</dbReference>
<comment type="caution">
    <text evidence="2">Lacks conserved residue(s) required for the propagation of feature annotation.</text>
</comment>
<dbReference type="AlphaFoldDB" id="A0A2G9YJ89"/>
<dbReference type="PANTHER" id="PTHR30270">
    <property type="entry name" value="THIAMINE-MONOPHOSPHATE KINASE"/>
    <property type="match status" value="1"/>
</dbReference>
<dbReference type="PIRSF" id="PIRSF005303">
    <property type="entry name" value="Thiam_monoph_kin"/>
    <property type="match status" value="1"/>
</dbReference>
<dbReference type="GO" id="GO:0009228">
    <property type="term" value="P:thiamine biosynthetic process"/>
    <property type="evidence" value="ECO:0007669"/>
    <property type="project" value="UniProtKB-KW"/>
</dbReference>
<dbReference type="HAMAP" id="MF_02128">
    <property type="entry name" value="TMP_kinase"/>
    <property type="match status" value="1"/>
</dbReference>
<feature type="binding site" evidence="2">
    <location>
        <position position="241"/>
    </location>
    <ligand>
        <name>substrate</name>
    </ligand>
</feature>
<dbReference type="GO" id="GO:0000287">
    <property type="term" value="F:magnesium ion binding"/>
    <property type="evidence" value="ECO:0007669"/>
    <property type="project" value="UniProtKB-UniRule"/>
</dbReference>
<feature type="binding site" evidence="2">
    <location>
        <position position="77"/>
    </location>
    <ligand>
        <name>Mg(2+)</name>
        <dbReference type="ChEBI" id="CHEBI:18420"/>
        <label>2</label>
    </ligand>
</feature>
<keyword evidence="2 5" id="KW-0418">Kinase</keyword>
<feature type="binding site" evidence="2">
    <location>
        <position position="77"/>
    </location>
    <ligand>
        <name>Mg(2+)</name>
        <dbReference type="ChEBI" id="CHEBI:18420"/>
        <label>3</label>
    </ligand>
</feature>
<feature type="binding site" evidence="2">
    <location>
        <position position="125"/>
    </location>
    <ligand>
        <name>Mg(2+)</name>
        <dbReference type="ChEBI" id="CHEBI:18420"/>
        <label>1</label>
    </ligand>
</feature>
<dbReference type="Gene3D" id="3.30.1330.10">
    <property type="entry name" value="PurM-like, N-terminal domain"/>
    <property type="match status" value="1"/>
</dbReference>
<organism evidence="5 6">
    <name type="scientific">Candidatus Sherwoodlollariibacterium unditelluris</name>
    <dbReference type="NCBI Taxonomy" id="1974757"/>
    <lineage>
        <taxon>Bacteria</taxon>
        <taxon>Pseudomonadati</taxon>
        <taxon>Candidatus Omnitrophota</taxon>
        <taxon>Candidatus Sherwoodlollariibacterium</taxon>
    </lineage>
</organism>
<feature type="binding site" evidence="2">
    <location>
        <position position="150"/>
    </location>
    <ligand>
        <name>ATP</name>
        <dbReference type="ChEBI" id="CHEBI:30616"/>
    </ligand>
</feature>
<keyword evidence="2" id="KW-0460">Magnesium</keyword>
<dbReference type="InterPro" id="IPR010918">
    <property type="entry name" value="PurM-like_C_dom"/>
</dbReference>
<dbReference type="EC" id="2.7.4.16" evidence="2"/>
<dbReference type="Pfam" id="PF00586">
    <property type="entry name" value="AIRS"/>
    <property type="match status" value="1"/>
</dbReference>
<feature type="binding site" evidence="2">
    <location>
        <position position="300"/>
    </location>
    <ligand>
        <name>substrate</name>
    </ligand>
</feature>
<feature type="binding site" evidence="2">
    <location>
        <begin position="124"/>
        <end position="125"/>
    </location>
    <ligand>
        <name>ATP</name>
        <dbReference type="ChEBI" id="CHEBI:30616"/>
    </ligand>
</feature>
<dbReference type="Gene3D" id="3.90.650.10">
    <property type="entry name" value="PurM-like C-terminal domain"/>
    <property type="match status" value="1"/>
</dbReference>
<dbReference type="InterPro" id="IPR036921">
    <property type="entry name" value="PurM-like_N_sf"/>
</dbReference>